<keyword evidence="3 6" id="KW-0328">Glycosyltransferase</keyword>
<name>A0AA37U9I9_9RHOB</name>
<dbReference type="Pfam" id="PF13692">
    <property type="entry name" value="Glyco_trans_1_4"/>
    <property type="match status" value="1"/>
</dbReference>
<sequence length="480" mass="50980">MQNSVEIRGRVLSVASECVPLIKTGGLADVVGALPGALAKVGWDMRVLLPAYRSLRPRLEELDEVWFEQNLFGGDARVMAGEIDGLQVMLLDAPHLYDREGGPYAGPGGDWFDNARRFAALSWVAARMARDGIDGWKADILHCHDWQSGFAPAYLSYGGTGGVASVMTVHNIAFQGWAPAQALADLRLPYDQFYPGALEYYGGLSSLKAGLVYADRITTVSPNYAAELMRPEFGMGMEGVLAQRAGVVSGILNGVDTAVWSPEVEPVPYTLKSLKGKATNRAAFCAEMGLDVPGPLAVLVSRLTDQKGIDLLEACIPDFIAGGGGLAILGSGEATLEAAVRRLEARFPGRVSVRIGYDEAYSHRLFAAGDAVLVPSRFEPCGLTQMYGLAYGTVPLVSLVGGLADTVIHASPAAVTAGVATGVVFHPVDATGFGQALRQLVQLYGNKPVWAQLQKNAMKQPVGWEASASAYATLYEGMLA</sequence>
<dbReference type="PANTHER" id="PTHR45825:SF11">
    <property type="entry name" value="ALPHA AMYLASE DOMAIN-CONTAINING PROTEIN"/>
    <property type="match status" value="1"/>
</dbReference>
<comment type="function">
    <text evidence="6">Synthesizes alpha-1,4-glucan chains using ADP-glucose.</text>
</comment>
<dbReference type="EMBL" id="BSPP01000010">
    <property type="protein sequence ID" value="GLS87596.1"/>
    <property type="molecule type" value="Genomic_DNA"/>
</dbReference>
<keyword evidence="4 6" id="KW-0808">Transferase</keyword>
<comment type="caution">
    <text evidence="8">The sequence shown here is derived from an EMBL/GenBank/DDBJ whole genome shotgun (WGS) entry which is preliminary data.</text>
</comment>
<evidence type="ECO:0000256" key="1">
    <source>
        <dbReference type="ARBA" id="ARBA00001478"/>
    </source>
</evidence>
<dbReference type="Pfam" id="PF08323">
    <property type="entry name" value="Glyco_transf_5"/>
    <property type="match status" value="1"/>
</dbReference>
<dbReference type="GO" id="GO:0005829">
    <property type="term" value="C:cytosol"/>
    <property type="evidence" value="ECO:0007669"/>
    <property type="project" value="TreeGrafter"/>
</dbReference>
<dbReference type="NCBIfam" id="TIGR02095">
    <property type="entry name" value="glgA"/>
    <property type="match status" value="1"/>
</dbReference>
<accession>A0AA37U9I9</accession>
<dbReference type="PANTHER" id="PTHR45825">
    <property type="entry name" value="GRANULE-BOUND STARCH SYNTHASE 1, CHLOROPLASTIC/AMYLOPLASTIC"/>
    <property type="match status" value="1"/>
</dbReference>
<dbReference type="NCBIfam" id="NF001899">
    <property type="entry name" value="PRK00654.1-2"/>
    <property type="match status" value="1"/>
</dbReference>
<dbReference type="GO" id="GO:0005978">
    <property type="term" value="P:glycogen biosynthetic process"/>
    <property type="evidence" value="ECO:0007669"/>
    <property type="project" value="UniProtKB-UniRule"/>
</dbReference>
<organism evidence="8 9">
    <name type="scientific">Cypionkella aquatica</name>
    <dbReference type="NCBI Taxonomy" id="1756042"/>
    <lineage>
        <taxon>Bacteria</taxon>
        <taxon>Pseudomonadati</taxon>
        <taxon>Pseudomonadota</taxon>
        <taxon>Alphaproteobacteria</taxon>
        <taxon>Rhodobacterales</taxon>
        <taxon>Paracoccaceae</taxon>
        <taxon>Cypionkella</taxon>
    </lineage>
</organism>
<keyword evidence="9" id="KW-1185">Reference proteome</keyword>
<dbReference type="HAMAP" id="MF_00484">
    <property type="entry name" value="Glycogen_synth"/>
    <property type="match status" value="1"/>
</dbReference>
<dbReference type="Gene3D" id="3.40.50.2000">
    <property type="entry name" value="Glycogen Phosphorylase B"/>
    <property type="match status" value="2"/>
</dbReference>
<evidence type="ECO:0000256" key="2">
    <source>
        <dbReference type="ARBA" id="ARBA00010281"/>
    </source>
</evidence>
<dbReference type="Proteomes" id="UP001157355">
    <property type="component" value="Unassembled WGS sequence"/>
</dbReference>
<evidence type="ECO:0000256" key="3">
    <source>
        <dbReference type="ARBA" id="ARBA00022676"/>
    </source>
</evidence>
<feature type="binding site" evidence="6">
    <location>
        <position position="23"/>
    </location>
    <ligand>
        <name>ADP-alpha-D-glucose</name>
        <dbReference type="ChEBI" id="CHEBI:57498"/>
    </ligand>
</feature>
<proteinExistence type="inferred from homology"/>
<protein>
    <recommendedName>
        <fullName evidence="6">Glycogen synthase</fullName>
        <ecNumber evidence="6">2.4.1.21</ecNumber>
    </recommendedName>
    <alternativeName>
        <fullName evidence="6">Starch [bacterial glycogen] synthase</fullName>
    </alternativeName>
</protein>
<dbReference type="RefSeq" id="WP_431307819.1">
    <property type="nucleotide sequence ID" value="NZ_BSPP01000010.1"/>
</dbReference>
<dbReference type="GO" id="GO:0004373">
    <property type="term" value="F:alpha-1,4-glucan glucosyltransferase (UDP-glucose donor) activity"/>
    <property type="evidence" value="ECO:0007669"/>
    <property type="project" value="InterPro"/>
</dbReference>
<comment type="similarity">
    <text evidence="2 6">Belongs to the glycosyltransferase 1 family. Bacterial/plant glycogen synthase subfamily.</text>
</comment>
<evidence type="ECO:0000259" key="7">
    <source>
        <dbReference type="Pfam" id="PF08323"/>
    </source>
</evidence>
<evidence type="ECO:0000256" key="5">
    <source>
        <dbReference type="ARBA" id="ARBA00023056"/>
    </source>
</evidence>
<dbReference type="SUPFAM" id="SSF53756">
    <property type="entry name" value="UDP-Glycosyltransferase/glycogen phosphorylase"/>
    <property type="match status" value="1"/>
</dbReference>
<evidence type="ECO:0000256" key="6">
    <source>
        <dbReference type="HAMAP-Rule" id="MF_00484"/>
    </source>
</evidence>
<feature type="domain" description="Starch synthase catalytic" evidence="7">
    <location>
        <begin position="10"/>
        <end position="242"/>
    </location>
</feature>
<evidence type="ECO:0000256" key="4">
    <source>
        <dbReference type="ARBA" id="ARBA00022679"/>
    </source>
</evidence>
<evidence type="ECO:0000313" key="8">
    <source>
        <dbReference type="EMBL" id="GLS87596.1"/>
    </source>
</evidence>
<dbReference type="AlphaFoldDB" id="A0AA37U9I9"/>
<reference evidence="8 9" key="1">
    <citation type="journal article" date="2014" name="Int. J. Syst. Evol. Microbiol.">
        <title>Complete genome sequence of Corynebacterium casei LMG S-19264T (=DSM 44701T), isolated from a smear-ripened cheese.</title>
        <authorList>
            <consortium name="US DOE Joint Genome Institute (JGI-PGF)"/>
            <person name="Walter F."/>
            <person name="Albersmeier A."/>
            <person name="Kalinowski J."/>
            <person name="Ruckert C."/>
        </authorList>
    </citation>
    <scope>NUCLEOTIDE SEQUENCE [LARGE SCALE GENOMIC DNA]</scope>
    <source>
        <strain evidence="8 9">NBRC 111766</strain>
    </source>
</reference>
<dbReference type="EC" id="2.4.1.21" evidence="6"/>
<comment type="catalytic activity">
    <reaction evidence="1 6">
        <text>[(1-&gt;4)-alpha-D-glucosyl](n) + ADP-alpha-D-glucose = [(1-&gt;4)-alpha-D-glucosyl](n+1) + ADP + H(+)</text>
        <dbReference type="Rhea" id="RHEA:18189"/>
        <dbReference type="Rhea" id="RHEA-COMP:9584"/>
        <dbReference type="Rhea" id="RHEA-COMP:9587"/>
        <dbReference type="ChEBI" id="CHEBI:15378"/>
        <dbReference type="ChEBI" id="CHEBI:15444"/>
        <dbReference type="ChEBI" id="CHEBI:57498"/>
        <dbReference type="ChEBI" id="CHEBI:456216"/>
        <dbReference type="EC" id="2.4.1.21"/>
    </reaction>
</comment>
<dbReference type="GO" id="GO:0009011">
    <property type="term" value="F:alpha-1,4-glucan glucosyltransferase (ADP-glucose donor) activity"/>
    <property type="evidence" value="ECO:0007669"/>
    <property type="project" value="UniProtKB-UniRule"/>
</dbReference>
<dbReference type="InterPro" id="IPR011835">
    <property type="entry name" value="GS/SS"/>
</dbReference>
<evidence type="ECO:0000313" key="9">
    <source>
        <dbReference type="Proteomes" id="UP001157355"/>
    </source>
</evidence>
<comment type="pathway">
    <text evidence="6">Glycan biosynthesis; glycogen biosynthesis.</text>
</comment>
<keyword evidence="5 6" id="KW-0320">Glycogen biosynthesis</keyword>
<gene>
    <name evidence="6 8" type="primary">glgA</name>
    <name evidence="8" type="ORF">GCM10010873_25700</name>
</gene>
<dbReference type="CDD" id="cd03791">
    <property type="entry name" value="GT5_Glycogen_synthase_DULL1-like"/>
    <property type="match status" value="1"/>
</dbReference>
<dbReference type="InterPro" id="IPR013534">
    <property type="entry name" value="Starch_synth_cat_dom"/>
</dbReference>